<comment type="catalytic activity">
    <reaction evidence="2">
        <text>allantoate + H2O = (S)-ureidoglycolate + urea</text>
        <dbReference type="Rhea" id="RHEA:11016"/>
        <dbReference type="ChEBI" id="CHEBI:15377"/>
        <dbReference type="ChEBI" id="CHEBI:16199"/>
        <dbReference type="ChEBI" id="CHEBI:17536"/>
        <dbReference type="ChEBI" id="CHEBI:57296"/>
        <dbReference type="EC" id="3.5.3.4"/>
    </reaction>
</comment>
<gene>
    <name evidence="2 4" type="primary">alc</name>
    <name evidence="4" type="ORF">GCM10010170_109670</name>
</gene>
<dbReference type="EMBL" id="BAAARV010000142">
    <property type="protein sequence ID" value="GAA2395161.1"/>
    <property type="molecule type" value="Genomic_DNA"/>
</dbReference>
<comment type="caution">
    <text evidence="4">The sequence shown here is derived from an EMBL/GenBank/DDBJ whole genome shotgun (WGS) entry which is preliminary data.</text>
</comment>
<evidence type="ECO:0000313" key="5">
    <source>
        <dbReference type="Proteomes" id="UP001501444"/>
    </source>
</evidence>
<organism evidence="4 5">
    <name type="scientific">Dactylosporangium salmoneum</name>
    <dbReference type="NCBI Taxonomy" id="53361"/>
    <lineage>
        <taxon>Bacteria</taxon>
        <taxon>Bacillati</taxon>
        <taxon>Actinomycetota</taxon>
        <taxon>Actinomycetes</taxon>
        <taxon>Micromonosporales</taxon>
        <taxon>Micromonosporaceae</taxon>
        <taxon>Dactylosporangium</taxon>
    </lineage>
</organism>
<feature type="domain" description="Allantoicase" evidence="3">
    <location>
        <begin position="184"/>
        <end position="316"/>
    </location>
</feature>
<keyword evidence="2" id="KW-0378">Hydrolase</keyword>
<dbReference type="InterPro" id="IPR008979">
    <property type="entry name" value="Galactose-bd-like_sf"/>
</dbReference>
<comment type="similarity">
    <text evidence="1 2">Belongs to the allantoicase family.</text>
</comment>
<feature type="domain" description="Allantoicase" evidence="3">
    <location>
        <begin position="15"/>
        <end position="164"/>
    </location>
</feature>
<keyword evidence="5" id="KW-1185">Reference proteome</keyword>
<dbReference type="InterPro" id="IPR005164">
    <property type="entry name" value="Allantoicase"/>
</dbReference>
<name>A0ABN3I6F3_9ACTN</name>
<dbReference type="Proteomes" id="UP001501444">
    <property type="component" value="Unassembled WGS sequence"/>
</dbReference>
<accession>A0ABN3I6F3</accession>
<dbReference type="NCBIfam" id="TIGR02961">
    <property type="entry name" value="allantoicase"/>
    <property type="match status" value="1"/>
</dbReference>
<evidence type="ECO:0000259" key="3">
    <source>
        <dbReference type="Pfam" id="PF03561"/>
    </source>
</evidence>
<evidence type="ECO:0000256" key="1">
    <source>
        <dbReference type="ARBA" id="ARBA00009242"/>
    </source>
</evidence>
<protein>
    <recommendedName>
        <fullName evidence="2">Probable allantoicase</fullName>
        <ecNumber evidence="2">3.5.3.4</ecNumber>
    </recommendedName>
    <alternativeName>
        <fullName evidence="2">Allantoate amidinohydrolase</fullName>
    </alternativeName>
</protein>
<sequence length="328" mass="35631">MTFTDLPDLASRVLGGGVVDANDEFFAARDNLVNPEPSQFETWTYGPKGKVYDGWETRRRRTPGHDWAVVRLGAPGVIRGVVVDTAHFTGNYPPFVSVEGCAVDGHPSPADLAAADWVELVARSAVQGDAHNPFEVTHPDRVTHVRLNIYPDGGVARLRVHGSVVPNPDFLYGLTVDLAAAELGAVVAGCSDMFYGSPGNLLLPDRARQMSEGWETARRRREGNEWVLVRLAVPGAVRLAEIDTTHFKGNAPGAASLRATADPDDDSAWFDLLPRTGLQPDTRHRYRLDSTREATHVRLDIYPDGGVARLRLYGEATPHGEAAPGTRG</sequence>
<dbReference type="RefSeq" id="WP_344620757.1">
    <property type="nucleotide sequence ID" value="NZ_BAAARV010000142.1"/>
</dbReference>
<dbReference type="HAMAP" id="MF_00813">
    <property type="entry name" value="Allantoicase"/>
    <property type="match status" value="1"/>
</dbReference>
<dbReference type="EC" id="3.5.3.4" evidence="2"/>
<dbReference type="PANTHER" id="PTHR12045">
    <property type="entry name" value="ALLANTOICASE"/>
    <property type="match status" value="1"/>
</dbReference>
<dbReference type="SUPFAM" id="SSF49785">
    <property type="entry name" value="Galactose-binding domain-like"/>
    <property type="match status" value="2"/>
</dbReference>
<comment type="pathway">
    <text evidence="2">Nitrogen metabolism; (S)-allantoin degradation; (S)-ureidoglycolate from allantoate (aminidohydrolase route): step 1/1.</text>
</comment>
<reference evidence="4 5" key="1">
    <citation type="journal article" date="2019" name="Int. J. Syst. Evol. Microbiol.">
        <title>The Global Catalogue of Microorganisms (GCM) 10K type strain sequencing project: providing services to taxonomists for standard genome sequencing and annotation.</title>
        <authorList>
            <consortium name="The Broad Institute Genomics Platform"/>
            <consortium name="The Broad Institute Genome Sequencing Center for Infectious Disease"/>
            <person name="Wu L."/>
            <person name="Ma J."/>
        </authorList>
    </citation>
    <scope>NUCLEOTIDE SEQUENCE [LARGE SCALE GENOMIC DNA]</scope>
    <source>
        <strain evidence="4 5">JCM 3272</strain>
    </source>
</reference>
<dbReference type="PANTHER" id="PTHR12045:SF3">
    <property type="entry name" value="INACTIVE ALLANTOICASE-RELATED"/>
    <property type="match status" value="1"/>
</dbReference>
<keyword evidence="2" id="KW-0659">Purine metabolism</keyword>
<dbReference type="Pfam" id="PF03561">
    <property type="entry name" value="Allantoicase"/>
    <property type="match status" value="2"/>
</dbReference>
<evidence type="ECO:0000313" key="4">
    <source>
        <dbReference type="EMBL" id="GAA2395161.1"/>
    </source>
</evidence>
<dbReference type="InterPro" id="IPR015908">
    <property type="entry name" value="Allantoicase_dom"/>
</dbReference>
<dbReference type="Gene3D" id="2.60.120.260">
    <property type="entry name" value="Galactose-binding domain-like"/>
    <property type="match status" value="2"/>
</dbReference>
<proteinExistence type="inferred from homology"/>
<evidence type="ECO:0000256" key="2">
    <source>
        <dbReference type="HAMAP-Rule" id="MF_00813"/>
    </source>
</evidence>